<dbReference type="PANTHER" id="PTHR35527">
    <property type="entry name" value="CHOLOYLGLYCINE HYDROLASE"/>
    <property type="match status" value="1"/>
</dbReference>
<comment type="caution">
    <text evidence="5">The sequence shown here is derived from an EMBL/GenBank/DDBJ whole genome shotgun (WGS) entry which is preliminary data.</text>
</comment>
<evidence type="ECO:0000256" key="1">
    <source>
        <dbReference type="ARBA" id="ARBA00006625"/>
    </source>
</evidence>
<dbReference type="EMBL" id="CAJNIZ010046832">
    <property type="protein sequence ID" value="CAE7757557.1"/>
    <property type="molecule type" value="Genomic_DNA"/>
</dbReference>
<evidence type="ECO:0000313" key="6">
    <source>
        <dbReference type="Proteomes" id="UP000649617"/>
    </source>
</evidence>
<protein>
    <recommendedName>
        <fullName evidence="4">Choloylglycine hydrolase/NAAA C-terminal domain-containing protein</fullName>
    </recommendedName>
</protein>
<dbReference type="Pfam" id="PF02275">
    <property type="entry name" value="CBAH"/>
    <property type="match status" value="1"/>
</dbReference>
<gene>
    <name evidence="5" type="ORF">SPIL2461_LOCUS22046</name>
</gene>
<feature type="signal peptide" evidence="3">
    <location>
        <begin position="1"/>
        <end position="18"/>
    </location>
</feature>
<dbReference type="AlphaFoldDB" id="A0A812Y124"/>
<evidence type="ECO:0000313" key="5">
    <source>
        <dbReference type="EMBL" id="CAE7757557.1"/>
    </source>
</evidence>
<evidence type="ECO:0000256" key="3">
    <source>
        <dbReference type="SAM" id="SignalP"/>
    </source>
</evidence>
<dbReference type="PANTHER" id="PTHR35527:SF2">
    <property type="entry name" value="HYDROLASE"/>
    <property type="match status" value="1"/>
</dbReference>
<dbReference type="OrthoDB" id="63199at2759"/>
<evidence type="ECO:0000256" key="2">
    <source>
        <dbReference type="ARBA" id="ARBA00022801"/>
    </source>
</evidence>
<keyword evidence="6" id="KW-1185">Reference proteome</keyword>
<proteinExistence type="inferred from homology"/>
<keyword evidence="3" id="KW-0732">Signal</keyword>
<dbReference type="SUPFAM" id="SSF56235">
    <property type="entry name" value="N-terminal nucleophile aminohydrolases (Ntn hydrolases)"/>
    <property type="match status" value="1"/>
</dbReference>
<feature type="domain" description="Choloylglycine hydrolase/NAAA C-terminal" evidence="4">
    <location>
        <begin position="19"/>
        <end position="212"/>
    </location>
</feature>
<keyword evidence="2" id="KW-0378">Hydrolase</keyword>
<evidence type="ECO:0000259" key="4">
    <source>
        <dbReference type="Pfam" id="PF02275"/>
    </source>
</evidence>
<feature type="chain" id="PRO_5032894726" description="Choloylglycine hydrolase/NAAA C-terminal domain-containing protein" evidence="3">
    <location>
        <begin position="19"/>
        <end position="237"/>
    </location>
</feature>
<organism evidence="5 6">
    <name type="scientific">Symbiodinium pilosum</name>
    <name type="common">Dinoflagellate</name>
    <dbReference type="NCBI Taxonomy" id="2952"/>
    <lineage>
        <taxon>Eukaryota</taxon>
        <taxon>Sar</taxon>
        <taxon>Alveolata</taxon>
        <taxon>Dinophyceae</taxon>
        <taxon>Suessiales</taxon>
        <taxon>Symbiodiniaceae</taxon>
        <taxon>Symbiodinium</taxon>
    </lineage>
</organism>
<dbReference type="InterPro" id="IPR052193">
    <property type="entry name" value="Peptidase_C59"/>
</dbReference>
<name>A0A812Y124_SYMPI</name>
<reference evidence="5" key="1">
    <citation type="submission" date="2021-02" db="EMBL/GenBank/DDBJ databases">
        <authorList>
            <person name="Dougan E. K."/>
            <person name="Rhodes N."/>
            <person name="Thang M."/>
            <person name="Chan C."/>
        </authorList>
    </citation>
    <scope>NUCLEOTIDE SEQUENCE</scope>
</reference>
<sequence>MAGCKVAVVAVLAGLAHGCSRAYYEDASGRFYTGRTMDWKEPTQEKVWVFPRGMKRDGGVGPGSLEWTSKWGSVATSFYDIASVDGMNEKGLVANLLYFVESDYGSASRGDQKKLSVGAWLQYVLDNFATVQEAVDALKGDSLNIISPTLPSGESASGHMSISDAINGSAVLEYISGRLIIHHSSQYKVMTNSPPYDQQLALMAYWQGVGGHTFLPGTHRAADRFARLSYNLDAVPK</sequence>
<dbReference type="InterPro" id="IPR029132">
    <property type="entry name" value="CBAH/NAAA_C"/>
</dbReference>
<dbReference type="GO" id="GO:0016787">
    <property type="term" value="F:hydrolase activity"/>
    <property type="evidence" value="ECO:0007669"/>
    <property type="project" value="UniProtKB-KW"/>
</dbReference>
<dbReference type="InterPro" id="IPR029055">
    <property type="entry name" value="Ntn_hydrolases_N"/>
</dbReference>
<comment type="similarity">
    <text evidence="1">Belongs to the peptidase C59 family.</text>
</comment>
<accession>A0A812Y124</accession>
<dbReference type="Gene3D" id="3.60.60.10">
    <property type="entry name" value="Penicillin V Acylase, Chain A"/>
    <property type="match status" value="1"/>
</dbReference>
<dbReference type="Proteomes" id="UP000649617">
    <property type="component" value="Unassembled WGS sequence"/>
</dbReference>
<feature type="non-terminal residue" evidence="5">
    <location>
        <position position="237"/>
    </location>
</feature>